<feature type="signal peptide" evidence="1">
    <location>
        <begin position="1"/>
        <end position="18"/>
    </location>
</feature>
<keyword evidence="3" id="KW-1185">Reference proteome</keyword>
<evidence type="ECO:0000256" key="1">
    <source>
        <dbReference type="SAM" id="SignalP"/>
    </source>
</evidence>
<accession>A0A6I3IRR6</accession>
<evidence type="ECO:0008006" key="4">
    <source>
        <dbReference type="Google" id="ProtNLM"/>
    </source>
</evidence>
<protein>
    <recommendedName>
        <fullName evidence="4">TonB-dependent receptor</fullName>
    </recommendedName>
</protein>
<evidence type="ECO:0000313" key="2">
    <source>
        <dbReference type="EMBL" id="MTB72630.1"/>
    </source>
</evidence>
<name>A0A6I3IRR6_9MICO</name>
<dbReference type="AlphaFoldDB" id="A0A6I3IRR6"/>
<keyword evidence="1" id="KW-0732">Signal</keyword>
<sequence length="80" mass="8128">MGFSALGRSRLVATPAVAAMMLVAAPAAAQASGATPGHRAVDRQVTVTTQVPETALFGGGTTRRFTGSVSSLDDIRRVVS</sequence>
<dbReference type="Proteomes" id="UP000431092">
    <property type="component" value="Unassembled WGS sequence"/>
</dbReference>
<dbReference type="EMBL" id="WLVL01000039">
    <property type="protein sequence ID" value="MTB72630.1"/>
    <property type="molecule type" value="Genomic_DNA"/>
</dbReference>
<comment type="caution">
    <text evidence="2">The sequence shown here is derived from an EMBL/GenBank/DDBJ whole genome shotgun (WGS) entry which is preliminary data.</text>
</comment>
<gene>
    <name evidence="2" type="ORF">GGG17_11760</name>
</gene>
<proteinExistence type="predicted"/>
<organism evidence="2 3">
    <name type="scientific">Arsenicicoccus cauae</name>
    <dbReference type="NCBI Taxonomy" id="2663847"/>
    <lineage>
        <taxon>Bacteria</taxon>
        <taxon>Bacillati</taxon>
        <taxon>Actinomycetota</taxon>
        <taxon>Actinomycetes</taxon>
        <taxon>Micrococcales</taxon>
        <taxon>Intrasporangiaceae</taxon>
        <taxon>Arsenicicoccus</taxon>
    </lineage>
</organism>
<feature type="chain" id="PRO_5026331049" description="TonB-dependent receptor" evidence="1">
    <location>
        <begin position="19"/>
        <end position="80"/>
    </location>
</feature>
<reference evidence="2 3" key="1">
    <citation type="submission" date="2019-11" db="EMBL/GenBank/DDBJ databases">
        <title>Whole genome sequencing identifies a novel species of the genus Arsenicicoccus isolated from human blood.</title>
        <authorList>
            <person name="Jeong J.H."/>
            <person name="Kweon O.J."/>
            <person name="Kim H.R."/>
            <person name="Kim T.-H."/>
            <person name="Ha S.-M."/>
            <person name="Lee M.-K."/>
        </authorList>
    </citation>
    <scope>NUCLEOTIDE SEQUENCE [LARGE SCALE GENOMIC DNA]</scope>
    <source>
        <strain evidence="2 3">MKL-02</strain>
    </source>
</reference>
<dbReference type="RefSeq" id="WP_154593888.1">
    <property type="nucleotide sequence ID" value="NZ_WLVL01000039.1"/>
</dbReference>
<evidence type="ECO:0000313" key="3">
    <source>
        <dbReference type="Proteomes" id="UP000431092"/>
    </source>
</evidence>